<keyword evidence="5" id="KW-0408">Iron</keyword>
<feature type="domain" description="Fe2OG dioxygenase" evidence="6">
    <location>
        <begin position="177"/>
        <end position="277"/>
    </location>
</feature>
<evidence type="ECO:0000256" key="2">
    <source>
        <dbReference type="ARBA" id="ARBA00022723"/>
    </source>
</evidence>
<protein>
    <recommendedName>
        <fullName evidence="6">Fe2OG dioxygenase domain-containing protein</fullName>
    </recommendedName>
</protein>
<dbReference type="InterPro" id="IPR027443">
    <property type="entry name" value="IPNS-like_sf"/>
</dbReference>
<dbReference type="Pfam" id="PF14226">
    <property type="entry name" value="DIOX_N"/>
    <property type="match status" value="2"/>
</dbReference>
<dbReference type="Gene3D" id="2.60.120.330">
    <property type="entry name" value="B-lactam Antibiotic, Isopenicillin N Synthase, Chain"/>
    <property type="match status" value="2"/>
</dbReference>
<organism evidence="7 8">
    <name type="scientific">Linum tenue</name>
    <dbReference type="NCBI Taxonomy" id="586396"/>
    <lineage>
        <taxon>Eukaryota</taxon>
        <taxon>Viridiplantae</taxon>
        <taxon>Streptophyta</taxon>
        <taxon>Embryophyta</taxon>
        <taxon>Tracheophyta</taxon>
        <taxon>Spermatophyta</taxon>
        <taxon>Magnoliopsida</taxon>
        <taxon>eudicotyledons</taxon>
        <taxon>Gunneridae</taxon>
        <taxon>Pentapetalae</taxon>
        <taxon>rosids</taxon>
        <taxon>fabids</taxon>
        <taxon>Malpighiales</taxon>
        <taxon>Linaceae</taxon>
        <taxon>Linum</taxon>
    </lineage>
</organism>
<evidence type="ECO:0000256" key="3">
    <source>
        <dbReference type="ARBA" id="ARBA00022896"/>
    </source>
</evidence>
<evidence type="ECO:0000256" key="4">
    <source>
        <dbReference type="ARBA" id="ARBA00023002"/>
    </source>
</evidence>
<dbReference type="PANTHER" id="PTHR47991">
    <property type="entry name" value="OXOGLUTARATE/IRON-DEPENDENT DIOXYGENASE"/>
    <property type="match status" value="1"/>
</dbReference>
<name>A0AAV0HW08_9ROSI</name>
<evidence type="ECO:0000256" key="5">
    <source>
        <dbReference type="ARBA" id="ARBA00023004"/>
    </source>
</evidence>
<dbReference type="Pfam" id="PF03171">
    <property type="entry name" value="2OG-FeII_Oxy"/>
    <property type="match status" value="2"/>
</dbReference>
<dbReference type="GO" id="GO:0016491">
    <property type="term" value="F:oxidoreductase activity"/>
    <property type="evidence" value="ECO:0007669"/>
    <property type="project" value="UniProtKB-KW"/>
</dbReference>
<dbReference type="FunFam" id="2.60.120.330:FF:000001">
    <property type="entry name" value="Protein SRG1"/>
    <property type="match status" value="1"/>
</dbReference>
<evidence type="ECO:0000313" key="7">
    <source>
        <dbReference type="EMBL" id="CAI0389002.1"/>
    </source>
</evidence>
<dbReference type="GO" id="GO:0031418">
    <property type="term" value="F:L-ascorbic acid binding"/>
    <property type="evidence" value="ECO:0007669"/>
    <property type="project" value="UniProtKB-KW"/>
</dbReference>
<sequence>MSSQTPPPKYIHEDHHDHPALLPVIDLPIIDISQLTTAEADQNLRSALSEYGCIMITNHGVESWLLEKVGMVFKQFVALPEEEKLKCKREAFQGFGADPALAGDLLPVDWSARLVLNVLPQEFRELKYWPENPPEFREIVDEYGSKMVTLHEVILTALARSLNLKETTFLDKIGEPWILYARFNFYPPCPRPDLVFGLKPHCDATALTVLLQDKEVEGLQIEKDGQWFRVPIVPGALVINVGEQLEILSNGEFKSSHHRATVDSKRERTSLAMICLPNPEMEVGPVEELVSEERPLLFRKITNHGVESCLDKVRTVFKQFVSLPEEEKLKWKREVDGFEGYGTDPVPGDLLVRHWSARLSLTIRPEEFRQLKYWPENPAEFREVVDEYSSKLVTIYEVILKALARSLNLKETTFLHKMGEPWIMNGRFNFYPPCPRPDLVFGLKPHSDSTVLTVLLQDKELGGLQIEKDGQWFRVPIVPGALVINVGEQLEILSNGVFKSLYHRAMVDSEGERISLAMLSLSNPEVIVEPIEELVNEERPPMYRKVKYEETTHFLYYQSGRRVIDDARI</sequence>
<keyword evidence="8" id="KW-1185">Reference proteome</keyword>
<dbReference type="InterPro" id="IPR044861">
    <property type="entry name" value="IPNS-like_FE2OG_OXY"/>
</dbReference>
<dbReference type="AlphaFoldDB" id="A0AAV0HW08"/>
<comment type="similarity">
    <text evidence="1">Belongs to the iron/ascorbate-dependent oxidoreductase family.</text>
</comment>
<keyword evidence="2" id="KW-0479">Metal-binding</keyword>
<dbReference type="InterPro" id="IPR050295">
    <property type="entry name" value="Plant_2OG-oxidoreductases"/>
</dbReference>
<comment type="caution">
    <text evidence="7">The sequence shown here is derived from an EMBL/GenBank/DDBJ whole genome shotgun (WGS) entry which is preliminary data.</text>
</comment>
<keyword evidence="4" id="KW-0560">Oxidoreductase</keyword>
<dbReference type="InterPro" id="IPR026992">
    <property type="entry name" value="DIOX_N"/>
</dbReference>
<evidence type="ECO:0000259" key="6">
    <source>
        <dbReference type="PROSITE" id="PS51471"/>
    </source>
</evidence>
<proteinExistence type="inferred from homology"/>
<gene>
    <name evidence="7" type="ORF">LITE_LOCUS6054</name>
</gene>
<dbReference type="EMBL" id="CAMGYJ010000003">
    <property type="protein sequence ID" value="CAI0389002.1"/>
    <property type="molecule type" value="Genomic_DNA"/>
</dbReference>
<dbReference type="PROSITE" id="PS51471">
    <property type="entry name" value="FE2OG_OXY"/>
    <property type="match status" value="2"/>
</dbReference>
<accession>A0AAV0HW08</accession>
<dbReference type="Proteomes" id="UP001154282">
    <property type="component" value="Unassembled WGS sequence"/>
</dbReference>
<reference evidence="7" key="1">
    <citation type="submission" date="2022-08" db="EMBL/GenBank/DDBJ databases">
        <authorList>
            <person name="Gutierrez-Valencia J."/>
        </authorList>
    </citation>
    <scope>NUCLEOTIDE SEQUENCE</scope>
</reference>
<dbReference type="SUPFAM" id="SSF51197">
    <property type="entry name" value="Clavaminate synthase-like"/>
    <property type="match status" value="2"/>
</dbReference>
<evidence type="ECO:0000313" key="8">
    <source>
        <dbReference type="Proteomes" id="UP001154282"/>
    </source>
</evidence>
<feature type="domain" description="Fe2OG dioxygenase" evidence="6">
    <location>
        <begin position="421"/>
        <end position="522"/>
    </location>
</feature>
<evidence type="ECO:0000256" key="1">
    <source>
        <dbReference type="ARBA" id="ARBA00008056"/>
    </source>
</evidence>
<dbReference type="GO" id="GO:0046872">
    <property type="term" value="F:metal ion binding"/>
    <property type="evidence" value="ECO:0007669"/>
    <property type="project" value="UniProtKB-KW"/>
</dbReference>
<dbReference type="InterPro" id="IPR005123">
    <property type="entry name" value="Oxoglu/Fe-dep_dioxygenase_dom"/>
</dbReference>
<keyword evidence="3" id="KW-0847">Vitamin C</keyword>